<dbReference type="InterPro" id="IPR018117">
    <property type="entry name" value="C5_DNA_meth_AS"/>
</dbReference>
<sequence length="407" mass="44952">MTSAPRRPPLPADFHIVDLFAGPGGLDVAATVLGVESIGVEWDEPTRATRAAAGLRTTSEKDVAELGPCDPEVADANVLTGGPPCQTFSVAGNREGHQALEVVKRLASRLGGHENAASFEAAWKEVKTETDAMSDERTGLVLQPLRWIMEAKLKREKPYDVIVLEQVPTVLPVWKHYVEILRGSDYSADAHILHAEEFGVPQTRRRAVLIARYAPGSGNKSVEFPRPTHQRYRPGVERLPELQTPEQNAQEALFGRPRSDEPIKRWTAMQDVLHERPTDFEVVSNYGSGGDPKKRGRRTSEEPAATVTGKIRRNRVFRLKKTRAGTKQIGEELDRLTLKEAGLLQSFPAAYPWRSTDVAQQIGNAIPPRLSLHILSSALGFGEPEEKLITRLEEWQPPAVDDPAESA</sequence>
<dbReference type="GO" id="GO:0003677">
    <property type="term" value="F:DNA binding"/>
    <property type="evidence" value="ECO:0007669"/>
    <property type="project" value="TreeGrafter"/>
</dbReference>
<dbReference type="Gene3D" id="3.40.50.150">
    <property type="entry name" value="Vaccinia Virus protein VP39"/>
    <property type="match status" value="1"/>
</dbReference>
<keyword evidence="3 6" id="KW-0808">Transferase</keyword>
<gene>
    <name evidence="8" type="ORF">CP975_12900</name>
</gene>
<protein>
    <recommendedName>
        <fullName evidence="1">DNA (cytosine-5-)-methyltransferase</fullName>
        <ecNumber evidence="1">2.1.1.37</ecNumber>
    </recommendedName>
</protein>
<feature type="region of interest" description="Disordered" evidence="7">
    <location>
        <begin position="281"/>
        <end position="306"/>
    </location>
</feature>
<dbReference type="GO" id="GO:0009307">
    <property type="term" value="P:DNA restriction-modification system"/>
    <property type="evidence" value="ECO:0007669"/>
    <property type="project" value="UniProtKB-KW"/>
</dbReference>
<name>A0A5J6HM85_STRAD</name>
<evidence type="ECO:0000256" key="6">
    <source>
        <dbReference type="PROSITE-ProRule" id="PRU01016"/>
    </source>
</evidence>
<dbReference type="Proteomes" id="UP000326553">
    <property type="component" value="Chromosome"/>
</dbReference>
<dbReference type="InterPro" id="IPR001525">
    <property type="entry name" value="C5_MeTfrase"/>
</dbReference>
<dbReference type="EC" id="2.1.1.37" evidence="1"/>
<dbReference type="GO" id="GO:0003886">
    <property type="term" value="F:DNA (cytosine-5-)-methyltransferase activity"/>
    <property type="evidence" value="ECO:0007669"/>
    <property type="project" value="UniProtKB-EC"/>
</dbReference>
<comment type="similarity">
    <text evidence="6">Belongs to the class I-like SAM-binding methyltransferase superfamily. C5-methyltransferase family.</text>
</comment>
<dbReference type="InterPro" id="IPR029063">
    <property type="entry name" value="SAM-dependent_MTases_sf"/>
</dbReference>
<dbReference type="REBASE" id="374519">
    <property type="entry name" value="M2.Sal12461ORF12895P"/>
</dbReference>
<evidence type="ECO:0000256" key="1">
    <source>
        <dbReference type="ARBA" id="ARBA00011975"/>
    </source>
</evidence>
<keyword evidence="2 6" id="KW-0489">Methyltransferase</keyword>
<organism evidence="8 9">
    <name type="scientific">Streptomyces alboniger</name>
    <dbReference type="NCBI Taxonomy" id="132473"/>
    <lineage>
        <taxon>Bacteria</taxon>
        <taxon>Bacillati</taxon>
        <taxon>Actinomycetota</taxon>
        <taxon>Actinomycetes</taxon>
        <taxon>Kitasatosporales</taxon>
        <taxon>Streptomycetaceae</taxon>
        <taxon>Streptomyces</taxon>
        <taxon>Streptomyces aurantiacus group</taxon>
    </lineage>
</organism>
<accession>A0A5J6HM85</accession>
<evidence type="ECO:0000256" key="3">
    <source>
        <dbReference type="ARBA" id="ARBA00022679"/>
    </source>
</evidence>
<dbReference type="GO" id="GO:0044027">
    <property type="term" value="P:negative regulation of gene expression via chromosomal CpG island methylation"/>
    <property type="evidence" value="ECO:0007669"/>
    <property type="project" value="TreeGrafter"/>
</dbReference>
<evidence type="ECO:0000256" key="4">
    <source>
        <dbReference type="ARBA" id="ARBA00022691"/>
    </source>
</evidence>
<dbReference type="KEGG" id="salw:CP975_12900"/>
<dbReference type="EMBL" id="CP023695">
    <property type="protein sequence ID" value="QEV18277.1"/>
    <property type="molecule type" value="Genomic_DNA"/>
</dbReference>
<dbReference type="PROSITE" id="PS51679">
    <property type="entry name" value="SAM_MT_C5"/>
    <property type="match status" value="1"/>
</dbReference>
<evidence type="ECO:0000313" key="8">
    <source>
        <dbReference type="EMBL" id="QEV18277.1"/>
    </source>
</evidence>
<dbReference type="Pfam" id="PF00145">
    <property type="entry name" value="DNA_methylase"/>
    <property type="match status" value="2"/>
</dbReference>
<dbReference type="Gene3D" id="3.90.120.10">
    <property type="entry name" value="DNA Methylase, subunit A, domain 2"/>
    <property type="match status" value="1"/>
</dbReference>
<evidence type="ECO:0000256" key="5">
    <source>
        <dbReference type="ARBA" id="ARBA00022747"/>
    </source>
</evidence>
<reference evidence="8 9" key="1">
    <citation type="submission" date="2017-09" db="EMBL/GenBank/DDBJ databases">
        <authorList>
            <person name="Lee N."/>
            <person name="Cho B.-K."/>
        </authorList>
    </citation>
    <scope>NUCLEOTIDE SEQUENCE [LARGE SCALE GENOMIC DNA]</scope>
    <source>
        <strain evidence="8 9">ATCC 12461</strain>
    </source>
</reference>
<evidence type="ECO:0000313" key="9">
    <source>
        <dbReference type="Proteomes" id="UP000326553"/>
    </source>
</evidence>
<dbReference type="PANTHER" id="PTHR10629">
    <property type="entry name" value="CYTOSINE-SPECIFIC METHYLTRANSFERASE"/>
    <property type="match status" value="1"/>
</dbReference>
<dbReference type="InterPro" id="IPR050390">
    <property type="entry name" value="C5-Methyltransferase"/>
</dbReference>
<dbReference type="OrthoDB" id="9813719at2"/>
<dbReference type="RefSeq" id="WP_150476884.1">
    <property type="nucleotide sequence ID" value="NZ_CP023695.1"/>
</dbReference>
<dbReference type="SUPFAM" id="SSF53335">
    <property type="entry name" value="S-adenosyl-L-methionine-dependent methyltransferases"/>
    <property type="match status" value="1"/>
</dbReference>
<dbReference type="PRINTS" id="PR00105">
    <property type="entry name" value="C5METTRFRASE"/>
</dbReference>
<keyword evidence="5" id="KW-0680">Restriction system</keyword>
<evidence type="ECO:0000256" key="2">
    <source>
        <dbReference type="ARBA" id="ARBA00022603"/>
    </source>
</evidence>
<feature type="active site" evidence="6">
    <location>
        <position position="85"/>
    </location>
</feature>
<keyword evidence="9" id="KW-1185">Reference proteome</keyword>
<dbReference type="PANTHER" id="PTHR10629:SF52">
    <property type="entry name" value="DNA (CYTOSINE-5)-METHYLTRANSFERASE 1"/>
    <property type="match status" value="1"/>
</dbReference>
<dbReference type="AlphaFoldDB" id="A0A5J6HM85"/>
<dbReference type="GO" id="GO:0032259">
    <property type="term" value="P:methylation"/>
    <property type="evidence" value="ECO:0007669"/>
    <property type="project" value="UniProtKB-KW"/>
</dbReference>
<keyword evidence="4 6" id="KW-0949">S-adenosyl-L-methionine</keyword>
<dbReference type="PROSITE" id="PS00094">
    <property type="entry name" value="C5_MTASE_1"/>
    <property type="match status" value="1"/>
</dbReference>
<evidence type="ECO:0000256" key="7">
    <source>
        <dbReference type="SAM" id="MobiDB-lite"/>
    </source>
</evidence>
<proteinExistence type="inferred from homology"/>